<evidence type="ECO:0000313" key="1">
    <source>
        <dbReference type="EMBL" id="GFR02323.1"/>
    </source>
</evidence>
<evidence type="ECO:0000313" key="2">
    <source>
        <dbReference type="Proteomes" id="UP000887116"/>
    </source>
</evidence>
<reference evidence="1" key="1">
    <citation type="submission" date="2020-07" db="EMBL/GenBank/DDBJ databases">
        <title>Multicomponent nature underlies the extraordinary mechanical properties of spider dragline silk.</title>
        <authorList>
            <person name="Kono N."/>
            <person name="Nakamura H."/>
            <person name="Mori M."/>
            <person name="Yoshida Y."/>
            <person name="Ohtoshi R."/>
            <person name="Malay A.D."/>
            <person name="Moran D.A.P."/>
            <person name="Tomita M."/>
            <person name="Numata K."/>
            <person name="Arakawa K."/>
        </authorList>
    </citation>
    <scope>NUCLEOTIDE SEQUENCE</scope>
</reference>
<accession>A0A8X6GEH3</accession>
<protein>
    <submittedName>
        <fullName evidence="1">Uncharacterized protein</fullName>
    </submittedName>
</protein>
<dbReference type="OrthoDB" id="6778453at2759"/>
<proteinExistence type="predicted"/>
<name>A0A8X6GEH3_TRICU</name>
<keyword evidence="2" id="KW-1185">Reference proteome</keyword>
<organism evidence="1 2">
    <name type="scientific">Trichonephila clavata</name>
    <name type="common">Joro spider</name>
    <name type="synonym">Nephila clavata</name>
    <dbReference type="NCBI Taxonomy" id="2740835"/>
    <lineage>
        <taxon>Eukaryota</taxon>
        <taxon>Metazoa</taxon>
        <taxon>Ecdysozoa</taxon>
        <taxon>Arthropoda</taxon>
        <taxon>Chelicerata</taxon>
        <taxon>Arachnida</taxon>
        <taxon>Araneae</taxon>
        <taxon>Araneomorphae</taxon>
        <taxon>Entelegynae</taxon>
        <taxon>Araneoidea</taxon>
        <taxon>Nephilidae</taxon>
        <taxon>Trichonephila</taxon>
    </lineage>
</organism>
<dbReference type="Proteomes" id="UP000887116">
    <property type="component" value="Unassembled WGS sequence"/>
</dbReference>
<dbReference type="EMBL" id="BMAO01035251">
    <property type="protein sequence ID" value="GFR02323.1"/>
    <property type="molecule type" value="Genomic_DNA"/>
</dbReference>
<dbReference type="AlphaFoldDB" id="A0A8X6GEH3"/>
<comment type="caution">
    <text evidence="1">The sequence shown here is derived from an EMBL/GenBank/DDBJ whole genome shotgun (WGS) entry which is preliminary data.</text>
</comment>
<sequence>MRILILFFATQVYPNKYQTKTAEIFPCYRVHQGSFMTGVLLIPPLEPYTPTTACLYNEVGERSVLLSTAKVKVQSTAGGRVPMIAILDSGSQQCLCSFEAADVLRLKKDSCATIAGVNRNCFSHEKKN</sequence>
<gene>
    <name evidence="1" type="ORF">TNCT_348111</name>
</gene>